<evidence type="ECO:0000256" key="5">
    <source>
        <dbReference type="ARBA" id="ARBA00022777"/>
    </source>
</evidence>
<evidence type="ECO:0000256" key="7">
    <source>
        <dbReference type="PROSITE-ProRule" id="PRU00169"/>
    </source>
</evidence>
<comment type="catalytic activity">
    <reaction evidence="1">
        <text>ATP + protein L-histidine = ADP + protein N-phospho-L-histidine.</text>
        <dbReference type="EC" id="2.7.13.3"/>
    </reaction>
</comment>
<name>A0A1E5QKN7_9CYAN</name>
<dbReference type="InterPro" id="IPR036097">
    <property type="entry name" value="HisK_dim/P_sf"/>
</dbReference>
<dbReference type="GO" id="GO:0000155">
    <property type="term" value="F:phosphorelay sensor kinase activity"/>
    <property type="evidence" value="ECO:0007669"/>
    <property type="project" value="InterPro"/>
</dbReference>
<feature type="domain" description="Response regulatory" evidence="9">
    <location>
        <begin position="627"/>
        <end position="742"/>
    </location>
</feature>
<keyword evidence="5 10" id="KW-0418">Kinase</keyword>
<dbReference type="CDD" id="cd17574">
    <property type="entry name" value="REC_OmpR"/>
    <property type="match status" value="1"/>
</dbReference>
<evidence type="ECO:0000256" key="2">
    <source>
        <dbReference type="ARBA" id="ARBA00012438"/>
    </source>
</evidence>
<evidence type="ECO:0000256" key="3">
    <source>
        <dbReference type="ARBA" id="ARBA00022553"/>
    </source>
</evidence>
<reference evidence="10" key="1">
    <citation type="submission" date="2016-09" db="EMBL/GenBank/DDBJ databases">
        <title>Draft genome of thermotolerant cyanobacterium Desertifilum sp. strain IPPAS B-1220.</title>
        <authorList>
            <person name="Sinetova M.A."/>
            <person name="Bolakhan K."/>
            <person name="Zayadan B.K."/>
            <person name="Mironov K.S."/>
            <person name="Ustinova V."/>
            <person name="Kupriyanova E.V."/>
            <person name="Sidorov R.A."/>
            <person name="Skrypnik A.N."/>
            <person name="Gogoleva N.E."/>
            <person name="Gogolev Y.V."/>
            <person name="Los D.A."/>
        </authorList>
    </citation>
    <scope>NUCLEOTIDE SEQUENCE [LARGE SCALE GENOMIC DNA]</scope>
    <source>
        <strain evidence="10">IPPAS B-1220</strain>
    </source>
</reference>
<dbReference type="InterPro" id="IPR003661">
    <property type="entry name" value="HisK_dim/P_dom"/>
</dbReference>
<feature type="modified residue" description="4-aspartylphosphate" evidence="7">
    <location>
        <position position="675"/>
    </location>
</feature>
<proteinExistence type="predicted"/>
<evidence type="ECO:0000259" key="8">
    <source>
        <dbReference type="PROSITE" id="PS50109"/>
    </source>
</evidence>
<dbReference type="InterPro" id="IPR001789">
    <property type="entry name" value="Sig_transdc_resp-reg_receiver"/>
</dbReference>
<evidence type="ECO:0000259" key="9">
    <source>
        <dbReference type="PROSITE" id="PS50110"/>
    </source>
</evidence>
<evidence type="ECO:0000256" key="1">
    <source>
        <dbReference type="ARBA" id="ARBA00000085"/>
    </source>
</evidence>
<dbReference type="InterPro" id="IPR029016">
    <property type="entry name" value="GAF-like_dom_sf"/>
</dbReference>
<dbReference type="EMBL" id="MJGC01000053">
    <property type="protein sequence ID" value="OEJ75245.1"/>
    <property type="molecule type" value="Genomic_DNA"/>
</dbReference>
<dbReference type="Pfam" id="PF00072">
    <property type="entry name" value="Response_reg"/>
    <property type="match status" value="1"/>
</dbReference>
<dbReference type="SUPFAM" id="SSF55874">
    <property type="entry name" value="ATPase domain of HSP90 chaperone/DNA topoisomerase II/histidine kinase"/>
    <property type="match status" value="2"/>
</dbReference>
<dbReference type="CDD" id="cd00075">
    <property type="entry name" value="HATPase"/>
    <property type="match status" value="1"/>
</dbReference>
<evidence type="ECO:0000313" key="10">
    <source>
        <dbReference type="EMBL" id="OEJ75245.1"/>
    </source>
</evidence>
<dbReference type="InterPro" id="IPR005467">
    <property type="entry name" value="His_kinase_dom"/>
</dbReference>
<dbReference type="SUPFAM" id="SSF47384">
    <property type="entry name" value="Homodimeric domain of signal transducing histidine kinase"/>
    <property type="match status" value="2"/>
</dbReference>
<dbReference type="PROSITE" id="PS50110">
    <property type="entry name" value="RESPONSE_REGULATORY"/>
    <property type="match status" value="1"/>
</dbReference>
<comment type="caution">
    <text evidence="10">The sequence shown here is derived from an EMBL/GenBank/DDBJ whole genome shotgun (WGS) entry which is preliminary data.</text>
</comment>
<dbReference type="STRING" id="1781255.BH720_11055"/>
<dbReference type="SUPFAM" id="SSF55785">
    <property type="entry name" value="PYP-like sensor domain (PAS domain)"/>
    <property type="match status" value="1"/>
</dbReference>
<dbReference type="InterPro" id="IPR003018">
    <property type="entry name" value="GAF"/>
</dbReference>
<feature type="domain" description="Histidine kinase" evidence="8">
    <location>
        <begin position="358"/>
        <end position="579"/>
    </location>
</feature>
<dbReference type="SUPFAM" id="SSF55781">
    <property type="entry name" value="GAF domain-like"/>
    <property type="match status" value="1"/>
</dbReference>
<dbReference type="PRINTS" id="PR00344">
    <property type="entry name" value="BCTRLSENSOR"/>
</dbReference>
<gene>
    <name evidence="10" type="ORF">BH720_11055</name>
</gene>
<sequence length="985" mass="109309">MNSPDTSNHLPETVFAGGSEMAALMRSRDWSQSPLGPVDTWPQSLKTGIRIILGSRYPMFIWWGASLIHFYNDAYISVLGKRHPQALGKSAREIWSELWHSVGPLADDVLNHGTPSWNEEFLEIMERNGYREETYFTFSYSPIGTDDGRIGGIFCACTEDTRRVIDERRLRTLRELRAETAHTKTVTEACQMAAAVFGNNPKDIPFALIYLLDRDRQHARLASTTQLAMGTPASPLQIILGDSASEGWLLDRVVTSKESCIIEDLIERWGFLPGGAWDESPHRAIALPLFRPGQEILGVLIAGISPYRTLDDDYQGFFDLIAAQVTLAIANALTYEEERQQTDTLAALNQAKTTFFNNISHEFRTPLTLMLGPVADALADLDLPLPLYQQQRLELVQRNGWRLLKLANALLDFSRLESDRVQAVYEPTDLATFTTELASIFRSAIERADLRLTVNCPPLPEPVYVDREMWEKIVLNLLSNAFKFTFEGEITVTLRWLATPNPTIELAIQDTGIGIAKAELPHLFERFHRVKGAKGRSFEGSGIGLSLVQELAKLHGGTVRVTSTEGEGSCFIVSMPAGCAHLPPEQIGTTCPLTSTVLGAAPYIEEALQWLGETLPVSIPSSSSSYRILLVDDNADMRDYLQRLLSQRWQVETAPDGAIALNCIQQALPDLVLTDVMMPGIDGFQLLNILRADPLTQGIPVILLSARAGEEATIEGLVAGANDYLIKPFSARELIARVETQLQMSRLRQERSANRFKDEFLLTLTHELQAPLANILAWVRLLQTQTFDASKTARALATIERNAAIEANLVKDLLDVSSILSGQYKLQPQPVDLVQLTQEVINPWRHPARNKRIQLVETLGTANQPIRVLGDRDRLMQAIAHLLSNAIKFTPKGGRVEIELEVCASEVELRVRDTGIGIHPEFLPYVFERFTQAEVPSRHSPGGVGIGLAIAHLLVELHHGTIEVASEGEGLGSIFTVRLPFNEAI</sequence>
<keyword evidence="4" id="KW-0808">Transferase</keyword>
<accession>A0A1E5QKN7</accession>
<dbReference type="Pfam" id="PF02518">
    <property type="entry name" value="HATPase_c"/>
    <property type="match status" value="2"/>
</dbReference>
<dbReference type="InterPro" id="IPR036890">
    <property type="entry name" value="HATPase_C_sf"/>
</dbReference>
<keyword evidence="6" id="KW-0902">Two-component regulatory system</keyword>
<protein>
    <recommendedName>
        <fullName evidence="2">histidine kinase</fullName>
        <ecNumber evidence="2">2.7.13.3</ecNumber>
    </recommendedName>
</protein>
<dbReference type="SMART" id="SM00388">
    <property type="entry name" value="HisKA"/>
    <property type="match status" value="2"/>
</dbReference>
<dbReference type="InterPro" id="IPR003594">
    <property type="entry name" value="HATPase_dom"/>
</dbReference>
<dbReference type="Pfam" id="PF00512">
    <property type="entry name" value="HisKA"/>
    <property type="match status" value="2"/>
</dbReference>
<organism evidence="10">
    <name type="scientific">Desertifilum tharense IPPAS B-1220</name>
    <dbReference type="NCBI Taxonomy" id="1781255"/>
    <lineage>
        <taxon>Bacteria</taxon>
        <taxon>Bacillati</taxon>
        <taxon>Cyanobacteriota</taxon>
        <taxon>Cyanophyceae</taxon>
        <taxon>Desertifilales</taxon>
        <taxon>Desertifilaceae</taxon>
        <taxon>Desertifilum</taxon>
    </lineage>
</organism>
<dbReference type="AlphaFoldDB" id="A0A1E5QKN7"/>
<dbReference type="InterPro" id="IPR035965">
    <property type="entry name" value="PAS-like_dom_sf"/>
</dbReference>
<dbReference type="SUPFAM" id="SSF52172">
    <property type="entry name" value="CheY-like"/>
    <property type="match status" value="1"/>
</dbReference>
<dbReference type="Gene3D" id="1.10.287.130">
    <property type="match status" value="2"/>
</dbReference>
<dbReference type="FunFam" id="3.30.565.10:FF:000006">
    <property type="entry name" value="Sensor histidine kinase WalK"/>
    <property type="match status" value="2"/>
</dbReference>
<dbReference type="PANTHER" id="PTHR43547">
    <property type="entry name" value="TWO-COMPONENT HISTIDINE KINASE"/>
    <property type="match status" value="1"/>
</dbReference>
<dbReference type="Gene3D" id="3.30.450.40">
    <property type="match status" value="1"/>
</dbReference>
<dbReference type="CDD" id="cd16922">
    <property type="entry name" value="HATPase_EvgS-ArcB-TorS-like"/>
    <property type="match status" value="1"/>
</dbReference>
<dbReference type="OrthoDB" id="9796100at2"/>
<dbReference type="SMART" id="SM00387">
    <property type="entry name" value="HATPase_c"/>
    <property type="match status" value="2"/>
</dbReference>
<dbReference type="EC" id="2.7.13.3" evidence="2"/>
<dbReference type="PROSITE" id="PS50109">
    <property type="entry name" value="HIS_KIN"/>
    <property type="match status" value="2"/>
</dbReference>
<evidence type="ECO:0000256" key="6">
    <source>
        <dbReference type="ARBA" id="ARBA00023012"/>
    </source>
</evidence>
<dbReference type="Gene3D" id="3.30.450.20">
    <property type="entry name" value="PAS domain"/>
    <property type="match status" value="1"/>
</dbReference>
<dbReference type="InterPro" id="IPR011006">
    <property type="entry name" value="CheY-like_superfamily"/>
</dbReference>
<dbReference type="PANTHER" id="PTHR43547:SF2">
    <property type="entry name" value="HYBRID SIGNAL TRANSDUCTION HISTIDINE KINASE C"/>
    <property type="match status" value="1"/>
</dbReference>
<dbReference type="InterPro" id="IPR004358">
    <property type="entry name" value="Sig_transdc_His_kin-like_C"/>
</dbReference>
<evidence type="ECO:0000256" key="4">
    <source>
        <dbReference type="ARBA" id="ARBA00022679"/>
    </source>
</evidence>
<dbReference type="SMART" id="SM00448">
    <property type="entry name" value="REC"/>
    <property type="match status" value="1"/>
</dbReference>
<feature type="domain" description="Histidine kinase" evidence="8">
    <location>
        <begin position="763"/>
        <end position="983"/>
    </location>
</feature>
<dbReference type="Gene3D" id="3.40.50.2300">
    <property type="match status" value="1"/>
</dbReference>
<keyword evidence="3 7" id="KW-0597">Phosphoprotein</keyword>
<dbReference type="RefSeq" id="WP_069967244.1">
    <property type="nucleotide sequence ID" value="NZ_CM124774.1"/>
</dbReference>
<dbReference type="Pfam" id="PF13185">
    <property type="entry name" value="GAF_2"/>
    <property type="match status" value="1"/>
</dbReference>
<dbReference type="Gene3D" id="3.30.565.10">
    <property type="entry name" value="Histidine kinase-like ATPase, C-terminal domain"/>
    <property type="match status" value="2"/>
</dbReference>
<dbReference type="CDD" id="cd00082">
    <property type="entry name" value="HisKA"/>
    <property type="match status" value="2"/>
</dbReference>